<sequence>MQPPAKSFTSSYDRMSRVLQNEVHITDAFKPSSITGTISPQTLNAKKYSAIWDTGATGTVITQKVVNDLGLKQVGVTQLTTASGKKDDAPLYLVAIFLPNLVYRSELMVVEASVTGNAEVLIGMDIIGSGDFAVTNKDGKTVFTFRMPSIERIDFAKQQPRISSPPGKIGRNDPCPCGSGKKFKKCHGK</sequence>
<name>X1TET3_9ZZZZ</name>
<organism evidence="2">
    <name type="scientific">marine sediment metagenome</name>
    <dbReference type="NCBI Taxonomy" id="412755"/>
    <lineage>
        <taxon>unclassified sequences</taxon>
        <taxon>metagenomes</taxon>
        <taxon>ecological metagenomes</taxon>
    </lineage>
</organism>
<evidence type="ECO:0000313" key="2">
    <source>
        <dbReference type="EMBL" id="GAI78519.1"/>
    </source>
</evidence>
<dbReference type="SUPFAM" id="SSF103642">
    <property type="entry name" value="Sec-C motif"/>
    <property type="match status" value="1"/>
</dbReference>
<dbReference type="SUPFAM" id="SSF50630">
    <property type="entry name" value="Acid proteases"/>
    <property type="match status" value="1"/>
</dbReference>
<protein>
    <recommendedName>
        <fullName evidence="3">Peptidase A2 domain-containing protein</fullName>
    </recommendedName>
</protein>
<evidence type="ECO:0000256" key="1">
    <source>
        <dbReference type="SAM" id="MobiDB-lite"/>
    </source>
</evidence>
<evidence type="ECO:0008006" key="3">
    <source>
        <dbReference type="Google" id="ProtNLM"/>
    </source>
</evidence>
<reference evidence="2" key="1">
    <citation type="journal article" date="2014" name="Front. Microbiol.">
        <title>High frequency of phylogenetically diverse reductive dehalogenase-homologous genes in deep subseafloor sedimentary metagenomes.</title>
        <authorList>
            <person name="Kawai M."/>
            <person name="Futagami T."/>
            <person name="Toyoda A."/>
            <person name="Takaki Y."/>
            <person name="Nishi S."/>
            <person name="Hori S."/>
            <person name="Arai W."/>
            <person name="Tsubouchi T."/>
            <person name="Morono Y."/>
            <person name="Uchiyama I."/>
            <person name="Ito T."/>
            <person name="Fujiyama A."/>
            <person name="Inagaki F."/>
            <person name="Takami H."/>
        </authorList>
    </citation>
    <scope>NUCLEOTIDE SEQUENCE</scope>
    <source>
        <strain evidence="2">Expedition CK06-06</strain>
    </source>
</reference>
<dbReference type="InterPro" id="IPR021109">
    <property type="entry name" value="Peptidase_aspartic_dom_sf"/>
</dbReference>
<dbReference type="InterPro" id="IPR034122">
    <property type="entry name" value="Retropepsin-like_bacterial"/>
</dbReference>
<dbReference type="Pfam" id="PF13975">
    <property type="entry name" value="gag-asp_proteas"/>
    <property type="match status" value="1"/>
</dbReference>
<dbReference type="CDD" id="cd05483">
    <property type="entry name" value="retropepsin_like_bacteria"/>
    <property type="match status" value="1"/>
</dbReference>
<proteinExistence type="predicted"/>
<feature type="region of interest" description="Disordered" evidence="1">
    <location>
        <begin position="156"/>
        <end position="189"/>
    </location>
</feature>
<dbReference type="InterPro" id="IPR004027">
    <property type="entry name" value="SEC_C_motif"/>
</dbReference>
<dbReference type="AlphaFoldDB" id="X1TET3"/>
<dbReference type="Gene3D" id="2.40.70.10">
    <property type="entry name" value="Acid Proteases"/>
    <property type="match status" value="1"/>
</dbReference>
<dbReference type="Gene3D" id="3.10.450.50">
    <property type="match status" value="1"/>
</dbReference>
<comment type="caution">
    <text evidence="2">The sequence shown here is derived from an EMBL/GenBank/DDBJ whole genome shotgun (WGS) entry which is preliminary data.</text>
</comment>
<dbReference type="EMBL" id="BARW01006624">
    <property type="protein sequence ID" value="GAI78519.1"/>
    <property type="molecule type" value="Genomic_DNA"/>
</dbReference>
<accession>X1TET3</accession>
<dbReference type="Pfam" id="PF02810">
    <property type="entry name" value="SEC-C"/>
    <property type="match status" value="1"/>
</dbReference>
<gene>
    <name evidence="2" type="ORF">S12H4_13918</name>
</gene>